<feature type="transmembrane region" description="Helical" evidence="5">
    <location>
        <begin position="66"/>
        <end position="85"/>
    </location>
</feature>
<dbReference type="AlphaFoldDB" id="A0A838XTD8"/>
<evidence type="ECO:0000313" key="7">
    <source>
        <dbReference type="Proteomes" id="UP000559404"/>
    </source>
</evidence>
<dbReference type="Pfam" id="PF02600">
    <property type="entry name" value="DsbB"/>
    <property type="match status" value="1"/>
</dbReference>
<dbReference type="GO" id="GO:0016020">
    <property type="term" value="C:membrane"/>
    <property type="evidence" value="ECO:0007669"/>
    <property type="project" value="UniProtKB-SubCell"/>
</dbReference>
<keyword evidence="2 5" id="KW-0812">Transmembrane</keyword>
<evidence type="ECO:0000256" key="4">
    <source>
        <dbReference type="ARBA" id="ARBA00023136"/>
    </source>
</evidence>
<dbReference type="RefSeq" id="WP_181758457.1">
    <property type="nucleotide sequence ID" value="NZ_BMCR01000001.1"/>
</dbReference>
<protein>
    <submittedName>
        <fullName evidence="6">Disulfide bond formation protein B</fullName>
    </submittedName>
</protein>
<dbReference type="EMBL" id="JACEON010000001">
    <property type="protein sequence ID" value="MBA4610273.1"/>
    <property type="molecule type" value="Genomic_DNA"/>
</dbReference>
<feature type="transmembrane region" description="Helical" evidence="5">
    <location>
        <begin position="146"/>
        <end position="165"/>
    </location>
</feature>
<evidence type="ECO:0000256" key="2">
    <source>
        <dbReference type="ARBA" id="ARBA00022692"/>
    </source>
</evidence>
<keyword evidence="7" id="KW-1185">Reference proteome</keyword>
<comment type="caution">
    <text evidence="6">The sequence shown here is derived from an EMBL/GenBank/DDBJ whole genome shotgun (WGS) entry which is preliminary data.</text>
</comment>
<feature type="transmembrane region" description="Helical" evidence="5">
    <location>
        <begin position="105"/>
        <end position="126"/>
    </location>
</feature>
<dbReference type="Gene3D" id="1.20.1550.10">
    <property type="entry name" value="DsbB-like"/>
    <property type="match status" value="1"/>
</dbReference>
<evidence type="ECO:0000256" key="1">
    <source>
        <dbReference type="ARBA" id="ARBA00004141"/>
    </source>
</evidence>
<reference evidence="6 7" key="1">
    <citation type="submission" date="2020-07" db="EMBL/GenBank/DDBJ databases">
        <authorList>
            <person name="Li M."/>
        </authorList>
    </citation>
    <scope>NUCLEOTIDE SEQUENCE [LARGE SCALE GENOMIC DNA]</scope>
    <source>
        <strain evidence="6 7">DSM 23284</strain>
    </source>
</reference>
<dbReference type="SUPFAM" id="SSF158442">
    <property type="entry name" value="DsbB-like"/>
    <property type="match status" value="1"/>
</dbReference>
<accession>A0A838XTD8</accession>
<reference evidence="6 7" key="2">
    <citation type="submission" date="2020-08" db="EMBL/GenBank/DDBJ databases">
        <title>Stappia taiwanensis sp. nov., isolated from a coastal thermal spring.</title>
        <authorList>
            <person name="Kampfer P."/>
        </authorList>
    </citation>
    <scope>NUCLEOTIDE SEQUENCE [LARGE SCALE GENOMIC DNA]</scope>
    <source>
        <strain evidence="6 7">DSM 23284</strain>
    </source>
</reference>
<sequence length="190" mass="19601">MISRTLETTLNALALYAIAAVLGVAFFDQLVNGELPCPLCLLQRAGFLLLAIGPVLAVARGPRAAWYGVTILAGLAGAGFATRQILLHIAPGDAGYGAPFLGLHFYTWAFVVFVVAIAASALMLILRQPDGEATDEVQAGAASGDALGRIGILLVILMAAANVLSTTLECGFATCPDDPVTYQLLTPSGS</sequence>
<dbReference type="InterPro" id="IPR023380">
    <property type="entry name" value="DsbB-like_sf"/>
</dbReference>
<feature type="transmembrane region" description="Helical" evidence="5">
    <location>
        <begin position="12"/>
        <end position="29"/>
    </location>
</feature>
<organism evidence="6 7">
    <name type="scientific">Stappia taiwanensis</name>
    <dbReference type="NCBI Taxonomy" id="992267"/>
    <lineage>
        <taxon>Bacteria</taxon>
        <taxon>Pseudomonadati</taxon>
        <taxon>Pseudomonadota</taxon>
        <taxon>Alphaproteobacteria</taxon>
        <taxon>Hyphomicrobiales</taxon>
        <taxon>Stappiaceae</taxon>
        <taxon>Stappia</taxon>
    </lineage>
</organism>
<evidence type="ECO:0000313" key="6">
    <source>
        <dbReference type="EMBL" id="MBA4610273.1"/>
    </source>
</evidence>
<keyword evidence="4 5" id="KW-0472">Membrane</keyword>
<evidence type="ECO:0000256" key="3">
    <source>
        <dbReference type="ARBA" id="ARBA00022989"/>
    </source>
</evidence>
<name>A0A838XTD8_9HYPH</name>
<feature type="transmembrane region" description="Helical" evidence="5">
    <location>
        <begin position="41"/>
        <end position="59"/>
    </location>
</feature>
<gene>
    <name evidence="6" type="ORF">H1W37_01310</name>
</gene>
<proteinExistence type="predicted"/>
<keyword evidence="3 5" id="KW-1133">Transmembrane helix</keyword>
<evidence type="ECO:0000256" key="5">
    <source>
        <dbReference type="SAM" id="Phobius"/>
    </source>
</evidence>
<dbReference type="InterPro" id="IPR003752">
    <property type="entry name" value="DiS_bond_form_DsbB/BdbC"/>
</dbReference>
<dbReference type="GO" id="GO:0006457">
    <property type="term" value="P:protein folding"/>
    <property type="evidence" value="ECO:0007669"/>
    <property type="project" value="InterPro"/>
</dbReference>
<comment type="subcellular location">
    <subcellularLocation>
        <location evidence="1">Membrane</location>
        <topology evidence="1">Multi-pass membrane protein</topology>
    </subcellularLocation>
</comment>
<dbReference type="Proteomes" id="UP000559404">
    <property type="component" value="Unassembled WGS sequence"/>
</dbReference>
<dbReference type="GO" id="GO:0015035">
    <property type="term" value="F:protein-disulfide reductase activity"/>
    <property type="evidence" value="ECO:0007669"/>
    <property type="project" value="InterPro"/>
</dbReference>